<dbReference type="EMBL" id="BMJB01000001">
    <property type="protein sequence ID" value="GGA56909.1"/>
    <property type="molecule type" value="Genomic_DNA"/>
</dbReference>
<dbReference type="CDD" id="cd18683">
    <property type="entry name" value="PIN_VapC-like"/>
    <property type="match status" value="1"/>
</dbReference>
<accession>A0A916RI85</accession>
<sequence length="132" mass="14817">MIGLDTNLLVRFIMQDDPIQSRQVRNIIERRLTERNPGFVSLATILETAWVLESSYRQSGKQIAEAVHRILQVETFVIQNEQEVYTAMIALETGLGSFDDALIAALGSWAGCTSTLTFDRKASRMHGFELLA</sequence>
<protein>
    <recommendedName>
        <fullName evidence="1">PIN domain-containing protein</fullName>
    </recommendedName>
</protein>
<comment type="caution">
    <text evidence="2">The sequence shown here is derived from an EMBL/GenBank/DDBJ whole genome shotgun (WGS) entry which is preliminary data.</text>
</comment>
<reference evidence="2" key="2">
    <citation type="submission" date="2020-09" db="EMBL/GenBank/DDBJ databases">
        <authorList>
            <person name="Sun Q."/>
            <person name="Zhou Y."/>
        </authorList>
    </citation>
    <scope>NUCLEOTIDE SEQUENCE</scope>
    <source>
        <strain evidence="2">CGMCC 1.15447</strain>
    </source>
</reference>
<dbReference type="PANTHER" id="PTHR39664">
    <property type="match status" value="1"/>
</dbReference>
<gene>
    <name evidence="2" type="ORF">GCM10011507_05290</name>
</gene>
<evidence type="ECO:0000259" key="1">
    <source>
        <dbReference type="Pfam" id="PF01850"/>
    </source>
</evidence>
<dbReference type="PANTHER" id="PTHR39664:SF2">
    <property type="entry name" value="NUCLEIC ACID-BINDING PROTEIN, CONTAINING PIN DOMAIN-RELATED"/>
    <property type="match status" value="1"/>
</dbReference>
<dbReference type="SUPFAM" id="SSF88723">
    <property type="entry name" value="PIN domain-like"/>
    <property type="match status" value="1"/>
</dbReference>
<dbReference type="Gene3D" id="3.40.50.1010">
    <property type="entry name" value="5'-nuclease"/>
    <property type="match status" value="1"/>
</dbReference>
<evidence type="ECO:0000313" key="3">
    <source>
        <dbReference type="Proteomes" id="UP000648801"/>
    </source>
</evidence>
<dbReference type="InterPro" id="IPR029060">
    <property type="entry name" value="PIN-like_dom_sf"/>
</dbReference>
<keyword evidence="3" id="KW-1185">Reference proteome</keyword>
<dbReference type="Pfam" id="PF01850">
    <property type="entry name" value="PIN"/>
    <property type="match status" value="1"/>
</dbReference>
<dbReference type="Proteomes" id="UP000648801">
    <property type="component" value="Unassembled WGS sequence"/>
</dbReference>
<feature type="domain" description="PIN" evidence="1">
    <location>
        <begin position="4"/>
        <end position="125"/>
    </location>
</feature>
<name>A0A916RI85_9BACT</name>
<proteinExistence type="predicted"/>
<organism evidence="2 3">
    <name type="scientific">Edaphobacter acidisoli</name>
    <dbReference type="NCBI Taxonomy" id="2040573"/>
    <lineage>
        <taxon>Bacteria</taxon>
        <taxon>Pseudomonadati</taxon>
        <taxon>Acidobacteriota</taxon>
        <taxon>Terriglobia</taxon>
        <taxon>Terriglobales</taxon>
        <taxon>Acidobacteriaceae</taxon>
        <taxon>Edaphobacter</taxon>
    </lineage>
</organism>
<dbReference type="InterPro" id="IPR002716">
    <property type="entry name" value="PIN_dom"/>
</dbReference>
<dbReference type="AlphaFoldDB" id="A0A916RI85"/>
<dbReference type="RefSeq" id="WP_188757776.1">
    <property type="nucleotide sequence ID" value="NZ_BMJB01000001.1"/>
</dbReference>
<reference evidence="2" key="1">
    <citation type="journal article" date="2014" name="Int. J. Syst. Evol. Microbiol.">
        <title>Complete genome sequence of Corynebacterium casei LMG S-19264T (=DSM 44701T), isolated from a smear-ripened cheese.</title>
        <authorList>
            <consortium name="US DOE Joint Genome Institute (JGI-PGF)"/>
            <person name="Walter F."/>
            <person name="Albersmeier A."/>
            <person name="Kalinowski J."/>
            <person name="Ruckert C."/>
        </authorList>
    </citation>
    <scope>NUCLEOTIDE SEQUENCE</scope>
    <source>
        <strain evidence="2">CGMCC 1.15447</strain>
    </source>
</reference>
<evidence type="ECO:0000313" key="2">
    <source>
        <dbReference type="EMBL" id="GGA56909.1"/>
    </source>
</evidence>